<dbReference type="Proteomes" id="UP000637980">
    <property type="component" value="Unassembled WGS sequence"/>
</dbReference>
<evidence type="ECO:0000313" key="3">
    <source>
        <dbReference type="Proteomes" id="UP000637980"/>
    </source>
</evidence>
<dbReference type="RefSeq" id="WP_189435671.1">
    <property type="nucleotide sequence ID" value="NZ_BMXE01000002.1"/>
</dbReference>
<accession>A0ABQ3E2M9</accession>
<evidence type="ECO:0000256" key="1">
    <source>
        <dbReference type="ARBA" id="ARBA00023002"/>
    </source>
</evidence>
<evidence type="ECO:0000313" key="2">
    <source>
        <dbReference type="EMBL" id="GHB23859.1"/>
    </source>
</evidence>
<keyword evidence="3" id="KW-1185">Reference proteome</keyword>
<organism evidence="2 3">
    <name type="scientific">Pseudovibrio japonicus</name>
    <dbReference type="NCBI Taxonomy" id="366534"/>
    <lineage>
        <taxon>Bacteria</taxon>
        <taxon>Pseudomonadati</taxon>
        <taxon>Pseudomonadota</taxon>
        <taxon>Alphaproteobacteria</taxon>
        <taxon>Hyphomicrobiales</taxon>
        <taxon>Stappiaceae</taxon>
        <taxon>Pseudovibrio</taxon>
    </lineage>
</organism>
<proteinExistence type="predicted"/>
<dbReference type="Pfam" id="PF00106">
    <property type="entry name" value="adh_short"/>
    <property type="match status" value="1"/>
</dbReference>
<comment type="caution">
    <text evidence="2">The sequence shown here is derived from an EMBL/GenBank/DDBJ whole genome shotgun (WGS) entry which is preliminary data.</text>
</comment>
<name>A0ABQ3E2M9_9HYPH</name>
<dbReference type="SUPFAM" id="SSF51735">
    <property type="entry name" value="NAD(P)-binding Rossmann-fold domains"/>
    <property type="match status" value="1"/>
</dbReference>
<gene>
    <name evidence="2" type="ORF">GCM10007094_09760</name>
</gene>
<dbReference type="PANTHER" id="PTHR43157">
    <property type="entry name" value="PHOSPHATIDYLINOSITOL-GLYCAN BIOSYNTHESIS CLASS F PROTEIN-RELATED"/>
    <property type="match status" value="1"/>
</dbReference>
<dbReference type="EMBL" id="BMXE01000002">
    <property type="protein sequence ID" value="GHB23859.1"/>
    <property type="molecule type" value="Genomic_DNA"/>
</dbReference>
<keyword evidence="1" id="KW-0560">Oxidoreductase</keyword>
<dbReference type="InterPro" id="IPR036291">
    <property type="entry name" value="NAD(P)-bd_dom_sf"/>
</dbReference>
<protein>
    <submittedName>
        <fullName evidence="2">Uncharacterized protein</fullName>
    </submittedName>
</protein>
<sequence length="310" mass="34109">MMNTKAIPVPPPPGYLEEWRTTNHTCLVTGATDGIGRALAIRLADAGQTLAIVGRSEEKVQAVLSDINDAGPRYPHCGFVADLSCIAEVDRLAKELSQKLPDLNRVALCASAMPGFRGMTADGVEAGFSVNCLSRVLLLDKLTPLLKKQEEPRVVSFASPATRFEPPDLKVLNDPDGNLNNWDRNAAHTNYNLLFVAQLAKRLKDTQVCVNAFGPGLVPTRQVNGYSAMRRLWFSLQNTLIGRTPAYAALPAMHMLLSQDFAEKTGGFYECSKKIPLDESFLNEEIQTRLWDETAQLVQLAQANQREKIS</sequence>
<dbReference type="Gene3D" id="3.40.50.720">
    <property type="entry name" value="NAD(P)-binding Rossmann-like Domain"/>
    <property type="match status" value="1"/>
</dbReference>
<dbReference type="InterPro" id="IPR002347">
    <property type="entry name" value="SDR_fam"/>
</dbReference>
<reference evidence="3" key="1">
    <citation type="journal article" date="2019" name="Int. J. Syst. Evol. Microbiol.">
        <title>The Global Catalogue of Microorganisms (GCM) 10K type strain sequencing project: providing services to taxonomists for standard genome sequencing and annotation.</title>
        <authorList>
            <consortium name="The Broad Institute Genomics Platform"/>
            <consortium name="The Broad Institute Genome Sequencing Center for Infectious Disease"/>
            <person name="Wu L."/>
            <person name="Ma J."/>
        </authorList>
    </citation>
    <scope>NUCLEOTIDE SEQUENCE [LARGE SCALE GENOMIC DNA]</scope>
    <source>
        <strain evidence="3">KCTC 12861</strain>
    </source>
</reference>
<dbReference type="PRINTS" id="PR00081">
    <property type="entry name" value="GDHRDH"/>
</dbReference>
<dbReference type="PANTHER" id="PTHR43157:SF31">
    <property type="entry name" value="PHOSPHATIDYLINOSITOL-GLYCAN BIOSYNTHESIS CLASS F PROTEIN"/>
    <property type="match status" value="1"/>
</dbReference>